<dbReference type="FunFam" id="2.30.29.30:FF:000027">
    <property type="entry name" value="Non-specific serine/threonine protein kinase"/>
    <property type="match status" value="1"/>
</dbReference>
<dbReference type="SMART" id="SM00233">
    <property type="entry name" value="PH"/>
    <property type="match status" value="1"/>
</dbReference>
<dbReference type="Proteomes" id="UP001353858">
    <property type="component" value="Unassembled WGS sequence"/>
</dbReference>
<evidence type="ECO:0000313" key="13">
    <source>
        <dbReference type="EMBL" id="KAK4886632.1"/>
    </source>
</evidence>
<evidence type="ECO:0008006" key="15">
    <source>
        <dbReference type="Google" id="ProtNLM"/>
    </source>
</evidence>
<reference evidence="14" key="1">
    <citation type="submission" date="2023-01" db="EMBL/GenBank/DDBJ databases">
        <title>Key to firefly adult light organ development and bioluminescence: homeobox transcription factors regulate luciferase expression and transportation to peroxisome.</title>
        <authorList>
            <person name="Fu X."/>
        </authorList>
    </citation>
    <scope>NUCLEOTIDE SEQUENCE [LARGE SCALE GENOMIC DNA]</scope>
</reference>
<protein>
    <recommendedName>
        <fullName evidence="15">Non-specific serine/threonine protein kinase</fullName>
    </recommendedName>
</protein>
<evidence type="ECO:0000256" key="3">
    <source>
        <dbReference type="ARBA" id="ARBA00022553"/>
    </source>
</evidence>
<evidence type="ECO:0000313" key="14">
    <source>
        <dbReference type="Proteomes" id="UP001353858"/>
    </source>
</evidence>
<keyword evidence="5 8" id="KW-0547">Nucleotide-binding</keyword>
<dbReference type="Gene3D" id="1.10.510.10">
    <property type="entry name" value="Transferase(Phosphotransferase) domain 1"/>
    <property type="match status" value="1"/>
</dbReference>
<comment type="caution">
    <text evidence="13">The sequence shown here is derived from an EMBL/GenBank/DDBJ whole genome shotgun (WGS) entry which is preliminary data.</text>
</comment>
<dbReference type="Pfam" id="PF00069">
    <property type="entry name" value="Pkinase"/>
    <property type="match status" value="1"/>
</dbReference>
<dbReference type="SUPFAM" id="SSF56112">
    <property type="entry name" value="Protein kinase-like (PK-like)"/>
    <property type="match status" value="1"/>
</dbReference>
<keyword evidence="3" id="KW-0597">Phosphoprotein</keyword>
<dbReference type="SMART" id="SM00220">
    <property type="entry name" value="S_TKc"/>
    <property type="match status" value="1"/>
</dbReference>
<dbReference type="EMBL" id="JARPUR010000001">
    <property type="protein sequence ID" value="KAK4886632.1"/>
    <property type="molecule type" value="Genomic_DNA"/>
</dbReference>
<proteinExistence type="inferred from homology"/>
<dbReference type="PROSITE" id="PS00107">
    <property type="entry name" value="PROTEIN_KINASE_ATP"/>
    <property type="match status" value="1"/>
</dbReference>
<dbReference type="PROSITE" id="PS00108">
    <property type="entry name" value="PROTEIN_KINASE_ST"/>
    <property type="match status" value="1"/>
</dbReference>
<dbReference type="InterPro" id="IPR008271">
    <property type="entry name" value="Ser/Thr_kinase_AS"/>
</dbReference>
<dbReference type="InterPro" id="IPR011009">
    <property type="entry name" value="Kinase-like_dom_sf"/>
</dbReference>
<keyword evidence="4" id="KW-0808">Transferase</keyword>
<evidence type="ECO:0000256" key="6">
    <source>
        <dbReference type="ARBA" id="ARBA00022777"/>
    </source>
</evidence>
<evidence type="ECO:0000256" key="7">
    <source>
        <dbReference type="ARBA" id="ARBA00022840"/>
    </source>
</evidence>
<dbReference type="PROSITE" id="PS50011">
    <property type="entry name" value="PROTEIN_KINASE_DOM"/>
    <property type="match status" value="1"/>
</dbReference>
<dbReference type="InterPro" id="IPR000719">
    <property type="entry name" value="Prot_kinase_dom"/>
</dbReference>
<dbReference type="InterPro" id="IPR017441">
    <property type="entry name" value="Protein_kinase_ATP_BS"/>
</dbReference>
<dbReference type="AlphaFoldDB" id="A0AAN7PHI5"/>
<feature type="domain" description="Protein kinase" evidence="11">
    <location>
        <begin position="132"/>
        <end position="389"/>
    </location>
</feature>
<accession>A0AAN7PHI5</accession>
<dbReference type="InterPro" id="IPR001849">
    <property type="entry name" value="PH_domain"/>
</dbReference>
<keyword evidence="2 9" id="KW-0723">Serine/threonine-protein kinase</keyword>
<dbReference type="PROSITE" id="PS50003">
    <property type="entry name" value="PH_DOMAIN"/>
    <property type="match status" value="1"/>
</dbReference>
<feature type="domain" description="PH" evidence="10">
    <location>
        <begin position="12"/>
        <end position="114"/>
    </location>
</feature>
<sequence>MNIEIDKITMENIVKEGWIWKKGEHLRNWRLRYYILLENGQFLGYKKNPNDHFVKSPLNCFNVKKCEILEMNGNKQFIFVLKCFQQNSQVERIFSLSNENDRKEWIHALQRISQNKLITFEQQSNKVTLQNFEYIQVLGRGTFGKVMLCREKSSQQLFAIKLVKKEIIRSKQQLNRTLTENRILKRINHPFLISLKYSFQTPNHLCFVMDYINGGELFFHLRRFTKFTEEKARFYTAEIVSALSYLHDLSIIYRDVKSENILLDKDGHIKLVDFGLCREKLHCGHKSKSFCGTPEYMAPEVIRRIGYGREVDWWSTGVFLYEMLCGVLPFFHNNYNNLFSLILLQHPKIPKYISAEAKDLLKGLLRKNPQHRLGFGSTGTQNIKNHPFFNPINWFDLDKKKVVPPFVPQIDNEEDTKYFDLVVACESTSFTPPLHSPLGKEDDEMLFGRFSFKDKRE</sequence>
<evidence type="ECO:0000259" key="12">
    <source>
        <dbReference type="PROSITE" id="PS51285"/>
    </source>
</evidence>
<dbReference type="GO" id="GO:0004674">
    <property type="term" value="F:protein serine/threonine kinase activity"/>
    <property type="evidence" value="ECO:0007669"/>
    <property type="project" value="UniProtKB-KW"/>
</dbReference>
<feature type="binding site" evidence="8">
    <location>
        <position position="165"/>
    </location>
    <ligand>
        <name>ATP</name>
        <dbReference type="ChEBI" id="CHEBI:30616"/>
    </ligand>
</feature>
<evidence type="ECO:0000256" key="1">
    <source>
        <dbReference type="ARBA" id="ARBA00006935"/>
    </source>
</evidence>
<feature type="domain" description="AGC-kinase C-terminal" evidence="12">
    <location>
        <begin position="390"/>
        <end position="457"/>
    </location>
</feature>
<dbReference type="InterPro" id="IPR011993">
    <property type="entry name" value="PH-like_dom_sf"/>
</dbReference>
<dbReference type="GO" id="GO:0005524">
    <property type="term" value="F:ATP binding"/>
    <property type="evidence" value="ECO:0007669"/>
    <property type="project" value="UniProtKB-UniRule"/>
</dbReference>
<dbReference type="PROSITE" id="PS51285">
    <property type="entry name" value="AGC_KINASE_CTER"/>
    <property type="match status" value="1"/>
</dbReference>
<dbReference type="PANTHER" id="PTHR24351">
    <property type="entry name" value="RIBOSOMAL PROTEIN S6 KINASE"/>
    <property type="match status" value="1"/>
</dbReference>
<evidence type="ECO:0000256" key="2">
    <source>
        <dbReference type="ARBA" id="ARBA00022527"/>
    </source>
</evidence>
<name>A0AAN7PHI5_9COLE</name>
<keyword evidence="14" id="KW-1185">Reference proteome</keyword>
<keyword evidence="7 8" id="KW-0067">ATP-binding</keyword>
<dbReference type="Gene3D" id="2.30.29.30">
    <property type="entry name" value="Pleckstrin-homology domain (PH domain)/Phosphotyrosine-binding domain (PTB)"/>
    <property type="match status" value="1"/>
</dbReference>
<dbReference type="Gene3D" id="3.30.200.20">
    <property type="entry name" value="Phosphorylase Kinase, domain 1"/>
    <property type="match status" value="1"/>
</dbReference>
<dbReference type="SUPFAM" id="SSF50729">
    <property type="entry name" value="PH domain-like"/>
    <property type="match status" value="1"/>
</dbReference>
<dbReference type="FunFam" id="3.30.200.20:FF:000103">
    <property type="entry name" value="Protein kinase C"/>
    <property type="match status" value="1"/>
</dbReference>
<keyword evidence="6" id="KW-0418">Kinase</keyword>
<evidence type="ECO:0000259" key="10">
    <source>
        <dbReference type="PROSITE" id="PS50003"/>
    </source>
</evidence>
<evidence type="ECO:0000256" key="8">
    <source>
        <dbReference type="PROSITE-ProRule" id="PRU10141"/>
    </source>
</evidence>
<evidence type="ECO:0000256" key="4">
    <source>
        <dbReference type="ARBA" id="ARBA00022679"/>
    </source>
</evidence>
<comment type="similarity">
    <text evidence="1">Belongs to the protein kinase superfamily. AGC Ser/Thr protein kinase family. RAC subfamily.</text>
</comment>
<gene>
    <name evidence="13" type="ORF">RN001_002903</name>
</gene>
<evidence type="ECO:0000256" key="5">
    <source>
        <dbReference type="ARBA" id="ARBA00022741"/>
    </source>
</evidence>
<evidence type="ECO:0000259" key="11">
    <source>
        <dbReference type="PROSITE" id="PS50011"/>
    </source>
</evidence>
<dbReference type="Pfam" id="PF00169">
    <property type="entry name" value="PH"/>
    <property type="match status" value="1"/>
</dbReference>
<organism evidence="13 14">
    <name type="scientific">Aquatica leii</name>
    <dbReference type="NCBI Taxonomy" id="1421715"/>
    <lineage>
        <taxon>Eukaryota</taxon>
        <taxon>Metazoa</taxon>
        <taxon>Ecdysozoa</taxon>
        <taxon>Arthropoda</taxon>
        <taxon>Hexapoda</taxon>
        <taxon>Insecta</taxon>
        <taxon>Pterygota</taxon>
        <taxon>Neoptera</taxon>
        <taxon>Endopterygota</taxon>
        <taxon>Coleoptera</taxon>
        <taxon>Polyphaga</taxon>
        <taxon>Elateriformia</taxon>
        <taxon>Elateroidea</taxon>
        <taxon>Lampyridae</taxon>
        <taxon>Luciolinae</taxon>
        <taxon>Aquatica</taxon>
    </lineage>
</organism>
<dbReference type="InterPro" id="IPR000961">
    <property type="entry name" value="AGC-kinase_C"/>
</dbReference>
<evidence type="ECO:0000256" key="9">
    <source>
        <dbReference type="RuleBase" id="RU000304"/>
    </source>
</evidence>
<dbReference type="SMART" id="SM00133">
    <property type="entry name" value="S_TK_X"/>
    <property type="match status" value="1"/>
</dbReference>
<dbReference type="FunFam" id="1.10.510.10:FF:000008">
    <property type="entry name" value="Non-specific serine/threonine protein kinase"/>
    <property type="match status" value="1"/>
</dbReference>